<dbReference type="SUPFAM" id="SSF53383">
    <property type="entry name" value="PLP-dependent transferases"/>
    <property type="match status" value="1"/>
</dbReference>
<dbReference type="Gene3D" id="3.40.640.10">
    <property type="entry name" value="Type I PLP-dependent aspartate aminotransferase-like (Major domain)"/>
    <property type="match status" value="1"/>
</dbReference>
<proteinExistence type="inferred from homology"/>
<evidence type="ECO:0000256" key="5">
    <source>
        <dbReference type="PIRSR" id="PIRSR001434-2"/>
    </source>
</evidence>
<evidence type="ECO:0000313" key="7">
    <source>
        <dbReference type="EMBL" id="QAR32492.1"/>
    </source>
</evidence>
<dbReference type="CDD" id="cd00614">
    <property type="entry name" value="CGS_like"/>
    <property type="match status" value="1"/>
</dbReference>
<dbReference type="Gene3D" id="3.90.1150.10">
    <property type="entry name" value="Aspartate Aminotransferase, domain 1"/>
    <property type="match status" value="1"/>
</dbReference>
<dbReference type="Proteomes" id="UP000287502">
    <property type="component" value="Chromosome"/>
</dbReference>
<dbReference type="InterPro" id="IPR000277">
    <property type="entry name" value="Cys/Met-Metab_PyrdxlP-dep_enz"/>
</dbReference>
<comment type="cofactor">
    <cofactor evidence="1 6">
        <name>pyridoxal 5'-phosphate</name>
        <dbReference type="ChEBI" id="CHEBI:597326"/>
    </cofactor>
</comment>
<dbReference type="PIRSF" id="PIRSF001434">
    <property type="entry name" value="CGS"/>
    <property type="match status" value="1"/>
</dbReference>
<dbReference type="RefSeq" id="WP_128465779.1">
    <property type="nucleotide sequence ID" value="NZ_CP035108.1"/>
</dbReference>
<evidence type="ECO:0000256" key="4">
    <source>
        <dbReference type="ARBA" id="ARBA00022898"/>
    </source>
</evidence>
<evidence type="ECO:0000256" key="6">
    <source>
        <dbReference type="RuleBase" id="RU362118"/>
    </source>
</evidence>
<dbReference type="GO" id="GO:0004124">
    <property type="term" value="F:cysteine synthase activity"/>
    <property type="evidence" value="ECO:0007669"/>
    <property type="project" value="TreeGrafter"/>
</dbReference>
<protein>
    <submittedName>
        <fullName evidence="7">O-acetylhomoserine aminocarboxypropyltransferase/cysteine synthase</fullName>
    </submittedName>
</protein>
<dbReference type="InterPro" id="IPR015421">
    <property type="entry name" value="PyrdxlP-dep_Trfase_major"/>
</dbReference>
<dbReference type="InterPro" id="IPR006235">
    <property type="entry name" value="OAc-hSer/O-AcSer_sulfhydrylase"/>
</dbReference>
<dbReference type="GO" id="GO:0019346">
    <property type="term" value="P:transsulfuration"/>
    <property type="evidence" value="ECO:0007669"/>
    <property type="project" value="InterPro"/>
</dbReference>
<sequence>MPHRQETIAVRGGYKPEEHNGSITVPIYQTNAYQFRDIEHARNLFDLKEFGHIYTRITNPTTAVLEERLCLLEGGVHAVVTSSGHFAEFAAISVIAGAGDEIVSSSRLYGGSVNLFTYFLGNLGVKVNIVDQYDLAAVENAINEKTKALFIETISNPSCDIADLEAWSAIAKKHRLPLIVDSTQATPLLCRPKDFGADIVIHSLTKYIGGHANSMGGVVIDLGTFDWAGSGRFPSFTEPNPSYHGIVFAEAFGAAAFGVKVRVEALRDAGGCLSPQNSFYILQGIETLHLRIKAHSENALALALFLRAHEKVEWVNYPALPDSPNKARADKYLKGYGSGVLSFGVKGGLDAAVTVIEALKIANHVANFADVRTLVTHPASTSHRQLTSEGRKAAGSPDELIRVSVGIEHIEDIKEDFAQALAQI</sequence>
<dbReference type="InterPro" id="IPR015422">
    <property type="entry name" value="PyrdxlP-dep_Trfase_small"/>
</dbReference>
<dbReference type="PANTHER" id="PTHR43797:SF2">
    <property type="entry name" value="HOMOCYSTEINE_CYSTEINE SYNTHASE"/>
    <property type="match status" value="1"/>
</dbReference>
<organism evidence="7 8">
    <name type="scientific">Geovibrio thiophilus</name>
    <dbReference type="NCBI Taxonomy" id="139438"/>
    <lineage>
        <taxon>Bacteria</taxon>
        <taxon>Pseudomonadati</taxon>
        <taxon>Deferribacterota</taxon>
        <taxon>Deferribacteres</taxon>
        <taxon>Deferribacterales</taxon>
        <taxon>Geovibrionaceae</taxon>
        <taxon>Geovibrio</taxon>
    </lineage>
</organism>
<dbReference type="OrthoDB" id="9805807at2"/>
<name>A0A3R6AX46_9BACT</name>
<dbReference type="KEGG" id="gtl:EP073_03455"/>
<reference evidence="7 8" key="1">
    <citation type="submission" date="2019-01" db="EMBL/GenBank/DDBJ databases">
        <title>Geovibrio thiophilus DSM 11263, complete genome.</title>
        <authorList>
            <person name="Spring S."/>
            <person name="Bunk B."/>
            <person name="Sproer C."/>
        </authorList>
    </citation>
    <scope>NUCLEOTIDE SEQUENCE [LARGE SCALE GENOMIC DNA]</scope>
    <source>
        <strain evidence="7 8">DSM 11263</strain>
    </source>
</reference>
<feature type="modified residue" description="N6-(pyridoxal phosphate)lysine" evidence="5">
    <location>
        <position position="206"/>
    </location>
</feature>
<dbReference type="GO" id="GO:0030170">
    <property type="term" value="F:pyridoxal phosphate binding"/>
    <property type="evidence" value="ECO:0007669"/>
    <property type="project" value="InterPro"/>
</dbReference>
<evidence type="ECO:0000256" key="3">
    <source>
        <dbReference type="ARBA" id="ARBA00022679"/>
    </source>
</evidence>
<keyword evidence="3 7" id="KW-0808">Transferase</keyword>
<keyword evidence="4 5" id="KW-0663">Pyridoxal phosphate</keyword>
<gene>
    <name evidence="7" type="ORF">EP073_03455</name>
</gene>
<accession>A0A3R6AX46</accession>
<dbReference type="Pfam" id="PF01053">
    <property type="entry name" value="Cys_Met_Meta_PP"/>
    <property type="match status" value="1"/>
</dbReference>
<dbReference type="GO" id="GO:0003961">
    <property type="term" value="F:O-acetylhomoserine aminocarboxypropyltransferase activity"/>
    <property type="evidence" value="ECO:0007669"/>
    <property type="project" value="TreeGrafter"/>
</dbReference>
<dbReference type="InterPro" id="IPR015424">
    <property type="entry name" value="PyrdxlP-dep_Trfase"/>
</dbReference>
<dbReference type="NCBIfam" id="TIGR01326">
    <property type="entry name" value="OAH_OAS_sulfhy"/>
    <property type="match status" value="1"/>
</dbReference>
<dbReference type="FunFam" id="3.40.640.10:FF:000035">
    <property type="entry name" value="O-succinylhomoserine sulfhydrylase"/>
    <property type="match status" value="1"/>
</dbReference>
<evidence type="ECO:0000313" key="8">
    <source>
        <dbReference type="Proteomes" id="UP000287502"/>
    </source>
</evidence>
<dbReference type="GO" id="GO:0006535">
    <property type="term" value="P:cysteine biosynthetic process from serine"/>
    <property type="evidence" value="ECO:0007669"/>
    <property type="project" value="TreeGrafter"/>
</dbReference>
<comment type="similarity">
    <text evidence="2 6">Belongs to the trans-sulfuration enzymes family.</text>
</comment>
<dbReference type="AlphaFoldDB" id="A0A3R6AX46"/>
<evidence type="ECO:0000256" key="2">
    <source>
        <dbReference type="ARBA" id="ARBA00009077"/>
    </source>
</evidence>
<dbReference type="EMBL" id="CP035108">
    <property type="protein sequence ID" value="QAR32492.1"/>
    <property type="molecule type" value="Genomic_DNA"/>
</dbReference>
<dbReference type="PANTHER" id="PTHR43797">
    <property type="entry name" value="HOMOCYSTEINE/CYSTEINE SYNTHASE"/>
    <property type="match status" value="1"/>
</dbReference>
<evidence type="ECO:0000256" key="1">
    <source>
        <dbReference type="ARBA" id="ARBA00001933"/>
    </source>
</evidence>
<dbReference type="GO" id="GO:0071269">
    <property type="term" value="P:L-homocysteine biosynthetic process"/>
    <property type="evidence" value="ECO:0007669"/>
    <property type="project" value="TreeGrafter"/>
</dbReference>
<dbReference type="GO" id="GO:0005737">
    <property type="term" value="C:cytoplasm"/>
    <property type="evidence" value="ECO:0007669"/>
    <property type="project" value="TreeGrafter"/>
</dbReference>
<keyword evidence="8" id="KW-1185">Reference proteome</keyword>